<protein>
    <submittedName>
        <fullName evidence="1">Oidioi.mRNA.OKI2018_I69.chr1.g365.t1.cds</fullName>
    </submittedName>
</protein>
<gene>
    <name evidence="1" type="ORF">OKIOD_LOCUS9130</name>
</gene>
<evidence type="ECO:0000313" key="1">
    <source>
        <dbReference type="EMBL" id="CAG5102573.1"/>
    </source>
</evidence>
<dbReference type="EMBL" id="OU015566">
    <property type="protein sequence ID" value="CAG5102573.1"/>
    <property type="molecule type" value="Genomic_DNA"/>
</dbReference>
<keyword evidence="2" id="KW-1185">Reference proteome</keyword>
<proteinExistence type="predicted"/>
<name>A0ABN7SLA3_OIKDI</name>
<evidence type="ECO:0000313" key="2">
    <source>
        <dbReference type="Proteomes" id="UP001158576"/>
    </source>
</evidence>
<organism evidence="1 2">
    <name type="scientific">Oikopleura dioica</name>
    <name type="common">Tunicate</name>
    <dbReference type="NCBI Taxonomy" id="34765"/>
    <lineage>
        <taxon>Eukaryota</taxon>
        <taxon>Metazoa</taxon>
        <taxon>Chordata</taxon>
        <taxon>Tunicata</taxon>
        <taxon>Appendicularia</taxon>
        <taxon>Copelata</taxon>
        <taxon>Oikopleuridae</taxon>
        <taxon>Oikopleura</taxon>
    </lineage>
</organism>
<dbReference type="Proteomes" id="UP001158576">
    <property type="component" value="Chromosome 1"/>
</dbReference>
<accession>A0ABN7SLA3</accession>
<reference evidence="1 2" key="1">
    <citation type="submission" date="2021-04" db="EMBL/GenBank/DDBJ databases">
        <authorList>
            <person name="Bliznina A."/>
        </authorList>
    </citation>
    <scope>NUCLEOTIDE SEQUENCE [LARGE SCALE GENOMIC DNA]</scope>
</reference>
<sequence>MTAKNFKLYLCFLDHKKIELAALEQANKAFMLCSVPTDSILEYTNTSRERIVELTEAEIFVEMLRRARKFDNAKITFSLTEAKGDCIGIDLEFNVGEDKWLKRSAYFPVNERPSNWRFNHEEMDEYQAIVHANPFQIGKELDALGTGGKFLKIRVVRPGEIELETYRSPRVTLTTTIGGRSWIEIENINLASSISDLNVMRAMSPGLLRSGEAMEIRLRGDKNPMFIKIGYEGFQIVIAVSSVDHFKKSDGFECDPKEDNEFLLLYGRDIPHQTLLDQQKREKGTAFKLTKNFYIVFCKEY</sequence>